<evidence type="ECO:0000313" key="1">
    <source>
        <dbReference type="EMBL" id="ALO48075.1"/>
    </source>
</evidence>
<gene>
    <name evidence="1" type="ORF">AS203_02340</name>
</gene>
<dbReference type="Proteomes" id="UP000056252">
    <property type="component" value="Chromosome"/>
</dbReference>
<keyword evidence="2" id="KW-1185">Reference proteome</keyword>
<accession>A0A0S2KIF7</accession>
<evidence type="ECO:0000313" key="2">
    <source>
        <dbReference type="Proteomes" id="UP000056252"/>
    </source>
</evidence>
<sequence>MIFQKEYVLSIASAIGKNDLCMSRILREAWVVEHGCVGGSLAMGKWDIVLLYVFKFPVIVNETKYHGIS</sequence>
<reference evidence="2" key="1">
    <citation type="submission" date="2015-11" db="EMBL/GenBank/DDBJ databases">
        <authorList>
            <person name="Holder M.E."/>
            <person name="Ajami N.J."/>
            <person name="Petrosino J.F."/>
        </authorList>
    </citation>
    <scope>NUCLEOTIDE SEQUENCE [LARGE SCALE GENOMIC DNA]</scope>
    <source>
        <strain evidence="2">F0113</strain>
    </source>
</reference>
<dbReference type="AlphaFoldDB" id="A0A0S2KIF7"/>
<protein>
    <submittedName>
        <fullName evidence="1">Uncharacterized protein</fullName>
    </submittedName>
</protein>
<dbReference type="KEGG" id="peo:AS203_02340"/>
<organism evidence="1 2">
    <name type="scientific">Hoylesella enoeca</name>
    <dbReference type="NCBI Taxonomy" id="76123"/>
    <lineage>
        <taxon>Bacteria</taxon>
        <taxon>Pseudomonadati</taxon>
        <taxon>Bacteroidota</taxon>
        <taxon>Bacteroidia</taxon>
        <taxon>Bacteroidales</taxon>
        <taxon>Prevotellaceae</taxon>
        <taxon>Hoylesella</taxon>
    </lineage>
</organism>
<dbReference type="EMBL" id="CP013195">
    <property type="protein sequence ID" value="ALO48075.1"/>
    <property type="molecule type" value="Genomic_DNA"/>
</dbReference>
<dbReference type="STRING" id="76123.AS203_02340"/>
<name>A0A0S2KIF7_9BACT</name>
<proteinExistence type="predicted"/>